<dbReference type="PANTHER" id="PTHR23026:SF90">
    <property type="entry name" value="IODOTYROSINE DEIODINASE 1"/>
    <property type="match status" value="1"/>
</dbReference>
<evidence type="ECO:0000313" key="7">
    <source>
        <dbReference type="Proteomes" id="UP000306740"/>
    </source>
</evidence>
<gene>
    <name evidence="6" type="ORF">FHE65_02550</name>
    <name evidence="5" type="ORF">FHE65_18840</name>
</gene>
<dbReference type="PANTHER" id="PTHR23026">
    <property type="entry name" value="NADPH NITROREDUCTASE"/>
    <property type="match status" value="1"/>
</dbReference>
<dbReference type="InterPro" id="IPR000415">
    <property type="entry name" value="Nitroreductase-like"/>
</dbReference>
<keyword evidence="2" id="KW-0288">FMN</keyword>
<dbReference type="InterPro" id="IPR029479">
    <property type="entry name" value="Nitroreductase"/>
</dbReference>
<organism evidence="5 7">
    <name type="scientific">Mumia zhuanghuii</name>
    <dbReference type="NCBI Taxonomy" id="2585211"/>
    <lineage>
        <taxon>Bacteria</taxon>
        <taxon>Bacillati</taxon>
        <taxon>Actinomycetota</taxon>
        <taxon>Actinomycetes</taxon>
        <taxon>Propionibacteriales</taxon>
        <taxon>Nocardioidaceae</taxon>
        <taxon>Mumia</taxon>
    </lineage>
</organism>
<feature type="domain" description="Nitroreductase" evidence="4">
    <location>
        <begin position="230"/>
        <end position="307"/>
    </location>
</feature>
<reference evidence="5 7" key="1">
    <citation type="submission" date="2019-05" db="EMBL/GenBank/DDBJ databases">
        <title>Mumia sp. nov., isolated from the intestinal contents of plateau pika (Ochotona curzoniae) in the Qinghai-Tibet plateau of China.</title>
        <authorList>
            <person name="Tian Z."/>
        </authorList>
    </citation>
    <scope>NUCLEOTIDE SEQUENCE [LARGE SCALE GENOMIC DNA]</scope>
    <source>
        <strain evidence="7">527</strain>
        <strain evidence="5">Z527</strain>
    </source>
</reference>
<dbReference type="Proteomes" id="UP000306740">
    <property type="component" value="Unassembled WGS sequence"/>
</dbReference>
<feature type="domain" description="Nitroreductase" evidence="4">
    <location>
        <begin position="165"/>
        <end position="219"/>
    </location>
</feature>
<dbReference type="CDD" id="cd02062">
    <property type="entry name" value="Nitro_FMN_reductase"/>
    <property type="match status" value="1"/>
</dbReference>
<dbReference type="Gene3D" id="3.40.109.10">
    <property type="entry name" value="NADH Oxidase"/>
    <property type="match status" value="1"/>
</dbReference>
<evidence type="ECO:0000256" key="1">
    <source>
        <dbReference type="ARBA" id="ARBA00022630"/>
    </source>
</evidence>
<name>A0A5C4MJ63_9ACTN</name>
<dbReference type="SUPFAM" id="SSF55469">
    <property type="entry name" value="FMN-dependent nitroreductase-like"/>
    <property type="match status" value="1"/>
</dbReference>
<evidence type="ECO:0000259" key="4">
    <source>
        <dbReference type="Pfam" id="PF00881"/>
    </source>
</evidence>
<evidence type="ECO:0000313" key="6">
    <source>
        <dbReference type="EMBL" id="TNC50875.1"/>
    </source>
</evidence>
<dbReference type="InterPro" id="IPR050627">
    <property type="entry name" value="Nitroreductase/BluB"/>
</dbReference>
<sequence>MRMNSSRPRQSGKKQLQKIRLRYLAHKDIRRFSRTASFSVFDDGYEQVVSRIMYNVHALEKGLARNSDARLGFGRKALSNLNDALVVYRSRDYDTSAFAYVEGLSVIRRYEEFHRKQEFDVPFLPEVIDEEFRRTDRPAAAAGTKTVRRSDKENNRDKSFYALAQGRSSVREFSGHPIDTGKVMNALRNAEKTPSVCNRQGWRAYWTEDKQLAAQVLAHQRGFGYAEMPEVLLAITVSNNTFLSPVERNEAFVDGGLFAMSVLYGLEHEGLAAVPLNAMMYYRDQRAVRRLLDIDDSEMIIMFIAVGDFPPESVVPISDRKPAETFVRRR</sequence>
<keyword evidence="3" id="KW-0560">Oxidoreductase</keyword>
<dbReference type="GO" id="GO:0016491">
    <property type="term" value="F:oxidoreductase activity"/>
    <property type="evidence" value="ECO:0007669"/>
    <property type="project" value="UniProtKB-KW"/>
</dbReference>
<evidence type="ECO:0000256" key="3">
    <source>
        <dbReference type="ARBA" id="ARBA00023002"/>
    </source>
</evidence>
<comment type="caution">
    <text evidence="5">The sequence shown here is derived from an EMBL/GenBank/DDBJ whole genome shotgun (WGS) entry which is preliminary data.</text>
</comment>
<keyword evidence="1" id="KW-0285">Flavoprotein</keyword>
<dbReference type="RefSeq" id="WP_139105185.1">
    <property type="nucleotide sequence ID" value="NZ_VDFR01000011.1"/>
</dbReference>
<evidence type="ECO:0000256" key="2">
    <source>
        <dbReference type="ARBA" id="ARBA00022643"/>
    </source>
</evidence>
<dbReference type="AlphaFoldDB" id="A0A5C4MJ63"/>
<dbReference type="EMBL" id="VDFR01000083">
    <property type="protein sequence ID" value="TNC43187.1"/>
    <property type="molecule type" value="Genomic_DNA"/>
</dbReference>
<dbReference type="EMBL" id="VDFR01000011">
    <property type="protein sequence ID" value="TNC50875.1"/>
    <property type="molecule type" value="Genomic_DNA"/>
</dbReference>
<accession>A0A5C4MJ63</accession>
<dbReference type="Pfam" id="PF00881">
    <property type="entry name" value="Nitroreductase"/>
    <property type="match status" value="2"/>
</dbReference>
<protein>
    <submittedName>
        <fullName evidence="5">Nitroreductase family protein</fullName>
    </submittedName>
</protein>
<dbReference type="OrthoDB" id="9798230at2"/>
<proteinExistence type="predicted"/>
<evidence type="ECO:0000313" key="5">
    <source>
        <dbReference type="EMBL" id="TNC43187.1"/>
    </source>
</evidence>